<dbReference type="InterPro" id="IPR000014">
    <property type="entry name" value="PAS"/>
</dbReference>
<dbReference type="PROSITE" id="PS50110">
    <property type="entry name" value="RESPONSE_REGULATORY"/>
    <property type="match status" value="1"/>
</dbReference>
<evidence type="ECO:0000256" key="6">
    <source>
        <dbReference type="PROSITE-ProRule" id="PRU00169"/>
    </source>
</evidence>
<accession>A0A6A6FJ21</accession>
<comment type="catalytic activity">
    <reaction evidence="1">
        <text>ATP + protein L-histidine = ADP + protein N-phospho-L-histidine.</text>
        <dbReference type="EC" id="2.7.13.3"/>
    </reaction>
</comment>
<proteinExistence type="predicted"/>
<dbReference type="SUPFAM" id="SSF55874">
    <property type="entry name" value="ATPase domain of HSP90 chaperone/DNA topoisomerase II/histidine kinase"/>
    <property type="match status" value="1"/>
</dbReference>
<feature type="compositionally biased region" description="Basic and acidic residues" evidence="7">
    <location>
        <begin position="676"/>
        <end position="694"/>
    </location>
</feature>
<dbReference type="SUPFAM" id="SSF47384">
    <property type="entry name" value="Homodimeric domain of signal transducing histidine kinase"/>
    <property type="match status" value="1"/>
</dbReference>
<dbReference type="SUPFAM" id="SSF52172">
    <property type="entry name" value="CheY-like"/>
    <property type="match status" value="1"/>
</dbReference>
<evidence type="ECO:0000256" key="1">
    <source>
        <dbReference type="ARBA" id="ARBA00000085"/>
    </source>
</evidence>
<dbReference type="InterPro" id="IPR004358">
    <property type="entry name" value="Sig_transdc_His_kin-like_C"/>
</dbReference>
<keyword evidence="3 6" id="KW-0597">Phosphoprotein</keyword>
<name>A0A6A6FJ21_9PEZI</name>
<dbReference type="InterPro" id="IPR036890">
    <property type="entry name" value="HATPase_C_sf"/>
</dbReference>
<keyword evidence="12" id="KW-1185">Reference proteome</keyword>
<dbReference type="Gene3D" id="3.30.565.10">
    <property type="entry name" value="Histidine kinase-like ATPase, C-terminal domain"/>
    <property type="match status" value="1"/>
</dbReference>
<dbReference type="InterPro" id="IPR001789">
    <property type="entry name" value="Sig_transdc_resp-reg_receiver"/>
</dbReference>
<dbReference type="SUPFAM" id="SSF55785">
    <property type="entry name" value="PYP-like sensor domain (PAS domain)"/>
    <property type="match status" value="1"/>
</dbReference>
<feature type="domain" description="PAS" evidence="10">
    <location>
        <begin position="195"/>
        <end position="266"/>
    </location>
</feature>
<evidence type="ECO:0000256" key="7">
    <source>
        <dbReference type="SAM" id="MobiDB-lite"/>
    </source>
</evidence>
<dbReference type="InterPro" id="IPR036097">
    <property type="entry name" value="HisK_dim/P_sf"/>
</dbReference>
<sequence>MKHSSPAADDDTAEDGENENPLPGNADTWQNCPLGHYKAWPRALRGHAVTISALPYAAAVFWDEKFTLFHNAAWGDVGGTQNQGQPQQDCLSPETREVIKAVKWRGIPKEIQGHDLLRSAGNATGHQSTVIASPLLEYGTAGLEAKAVLVQLLPKPMLYRSVEMAHGERATVVDRSGANHPNKEIQQVENTPLDEHPFFRRFAEMLPSGLAILDHNARAVFVNQHFYDLTTMVDSEDKSFTSWPQSIHPDDYERVMDAYKEAFSNQRRLRTEFRARGEPHPWRLLLLTPLDDENVQHVSLQEKGGFICSIVDISSEKSAELNERKAAQQARERKEQQERFIDMISHEIRNPLSAVLHCAEDIGDAIGDKASNEIDTKLIAEAVETISLCVAHQKNIVDDVLSFSKLDASLLSLRPQPSDPSHQLAKTLKMFQHEFKKHEMQFGYRVDPSYKESGIRTVLADMPRIGQVLINLITNAIKFTTRAKGAKRVVCSVGASLDRPASYPPDVVFFQSENLAYRMDSTNSSEWGNGDPVYIMVAVKDSGIGISAEGQQKLFERFRQATPKTEEVYGGSGLGLNISRKICHLHGGEIGVNSKEGEGSTFGFFFKVKRRDLDSEFMEELQREKDIQDGIKSLGIASPSDLDGSEPFDWTPSSRKQPAEGFSNEPGGNVVETAEIESKSEYPHQVTERPDISREQASGQKMKSREVQENGEPEAETKMRPVADMKRRGSRAHVLLVEDNVINARIVFRKLEAKGFNVTTANNGKEAVDAVRAAPRASTGDKSAFDVILMDQEMPILDGNTASKKIRELEKDGLVEHIPILGVTANVRGAQLDEMLESGMQDVISKPYKIEEMVDKIESVLGQKDEKGPSSQ</sequence>
<keyword evidence="4" id="KW-0808">Transferase</keyword>
<evidence type="ECO:0000256" key="2">
    <source>
        <dbReference type="ARBA" id="ARBA00012438"/>
    </source>
</evidence>
<gene>
    <name evidence="11" type="ORF">CERZMDRAFT_121011</name>
</gene>
<dbReference type="SMART" id="SM00448">
    <property type="entry name" value="REC"/>
    <property type="match status" value="1"/>
</dbReference>
<feature type="modified residue" description="4-aspartylphosphate" evidence="6">
    <location>
        <position position="791"/>
    </location>
</feature>
<evidence type="ECO:0000313" key="11">
    <source>
        <dbReference type="EMBL" id="KAF2213274.1"/>
    </source>
</evidence>
<dbReference type="PANTHER" id="PTHR43047">
    <property type="entry name" value="TWO-COMPONENT HISTIDINE PROTEIN KINASE"/>
    <property type="match status" value="1"/>
</dbReference>
<dbReference type="InterPro" id="IPR003661">
    <property type="entry name" value="HisK_dim/P_dom"/>
</dbReference>
<dbReference type="CDD" id="cd00130">
    <property type="entry name" value="PAS"/>
    <property type="match status" value="1"/>
</dbReference>
<dbReference type="CDD" id="cd16922">
    <property type="entry name" value="HATPase_EvgS-ArcB-TorS-like"/>
    <property type="match status" value="1"/>
</dbReference>
<dbReference type="InterPro" id="IPR035965">
    <property type="entry name" value="PAS-like_dom_sf"/>
</dbReference>
<dbReference type="PRINTS" id="PR00344">
    <property type="entry name" value="BCTRLSENSOR"/>
</dbReference>
<feature type="region of interest" description="Disordered" evidence="7">
    <location>
        <begin position="1"/>
        <end position="30"/>
    </location>
</feature>
<dbReference type="EC" id="2.7.13.3" evidence="2"/>
<feature type="compositionally biased region" description="Acidic residues" evidence="7">
    <location>
        <begin position="8"/>
        <end position="18"/>
    </location>
</feature>
<dbReference type="Gene3D" id="1.10.287.130">
    <property type="match status" value="1"/>
</dbReference>
<dbReference type="PROSITE" id="PS50112">
    <property type="entry name" value="PAS"/>
    <property type="match status" value="1"/>
</dbReference>
<evidence type="ECO:0000256" key="5">
    <source>
        <dbReference type="ARBA" id="ARBA00022777"/>
    </source>
</evidence>
<keyword evidence="5" id="KW-0418">Kinase</keyword>
<dbReference type="GO" id="GO:0000155">
    <property type="term" value="F:phosphorelay sensor kinase activity"/>
    <property type="evidence" value="ECO:0007669"/>
    <property type="project" value="InterPro"/>
</dbReference>
<protein>
    <recommendedName>
        <fullName evidence="2">histidine kinase</fullName>
        <ecNumber evidence="2">2.7.13.3</ecNumber>
    </recommendedName>
</protein>
<evidence type="ECO:0000256" key="3">
    <source>
        <dbReference type="ARBA" id="ARBA00022553"/>
    </source>
</evidence>
<dbReference type="Pfam" id="PF00512">
    <property type="entry name" value="HisKA"/>
    <property type="match status" value="1"/>
</dbReference>
<dbReference type="InterPro" id="IPR003594">
    <property type="entry name" value="HATPase_dom"/>
</dbReference>
<evidence type="ECO:0000256" key="4">
    <source>
        <dbReference type="ARBA" id="ARBA00022679"/>
    </source>
</evidence>
<dbReference type="Gene3D" id="3.40.50.2300">
    <property type="match status" value="1"/>
</dbReference>
<evidence type="ECO:0000313" key="12">
    <source>
        <dbReference type="Proteomes" id="UP000799539"/>
    </source>
</evidence>
<dbReference type="AlphaFoldDB" id="A0A6A6FJ21"/>
<dbReference type="Pfam" id="PF00072">
    <property type="entry name" value="Response_reg"/>
    <property type="match status" value="1"/>
</dbReference>
<dbReference type="Proteomes" id="UP000799539">
    <property type="component" value="Unassembled WGS sequence"/>
</dbReference>
<feature type="domain" description="Response regulatory" evidence="9">
    <location>
        <begin position="733"/>
        <end position="861"/>
    </location>
</feature>
<evidence type="ECO:0000259" key="8">
    <source>
        <dbReference type="PROSITE" id="PS50109"/>
    </source>
</evidence>
<dbReference type="PANTHER" id="PTHR43047:SF72">
    <property type="entry name" value="OSMOSENSING HISTIDINE PROTEIN KINASE SLN1"/>
    <property type="match status" value="1"/>
</dbReference>
<dbReference type="SMART" id="SM00388">
    <property type="entry name" value="HisKA"/>
    <property type="match status" value="1"/>
</dbReference>
<feature type="domain" description="Histidine kinase" evidence="8">
    <location>
        <begin position="343"/>
        <end position="610"/>
    </location>
</feature>
<dbReference type="Gene3D" id="3.30.450.20">
    <property type="entry name" value="PAS domain"/>
    <property type="match status" value="1"/>
</dbReference>
<feature type="compositionally biased region" description="Basic and acidic residues" evidence="7">
    <location>
        <begin position="715"/>
        <end position="726"/>
    </location>
</feature>
<dbReference type="Pfam" id="PF02518">
    <property type="entry name" value="HATPase_c"/>
    <property type="match status" value="1"/>
</dbReference>
<dbReference type="EMBL" id="ML992671">
    <property type="protein sequence ID" value="KAF2213274.1"/>
    <property type="molecule type" value="Genomic_DNA"/>
</dbReference>
<dbReference type="CDD" id="cd00082">
    <property type="entry name" value="HisKA"/>
    <property type="match status" value="1"/>
</dbReference>
<organism evidence="11 12">
    <name type="scientific">Cercospora zeae-maydis SCOH1-5</name>
    <dbReference type="NCBI Taxonomy" id="717836"/>
    <lineage>
        <taxon>Eukaryota</taxon>
        <taxon>Fungi</taxon>
        <taxon>Dikarya</taxon>
        <taxon>Ascomycota</taxon>
        <taxon>Pezizomycotina</taxon>
        <taxon>Dothideomycetes</taxon>
        <taxon>Dothideomycetidae</taxon>
        <taxon>Mycosphaerellales</taxon>
        <taxon>Mycosphaerellaceae</taxon>
        <taxon>Cercospora</taxon>
    </lineage>
</organism>
<evidence type="ECO:0000259" key="10">
    <source>
        <dbReference type="PROSITE" id="PS50112"/>
    </source>
</evidence>
<reference evidence="11" key="1">
    <citation type="journal article" date="2020" name="Stud. Mycol.">
        <title>101 Dothideomycetes genomes: a test case for predicting lifestyles and emergence of pathogens.</title>
        <authorList>
            <person name="Haridas S."/>
            <person name="Albert R."/>
            <person name="Binder M."/>
            <person name="Bloem J."/>
            <person name="Labutti K."/>
            <person name="Salamov A."/>
            <person name="Andreopoulos B."/>
            <person name="Baker S."/>
            <person name="Barry K."/>
            <person name="Bills G."/>
            <person name="Bluhm B."/>
            <person name="Cannon C."/>
            <person name="Castanera R."/>
            <person name="Culley D."/>
            <person name="Daum C."/>
            <person name="Ezra D."/>
            <person name="Gonzalez J."/>
            <person name="Henrissat B."/>
            <person name="Kuo A."/>
            <person name="Liang C."/>
            <person name="Lipzen A."/>
            <person name="Lutzoni F."/>
            <person name="Magnuson J."/>
            <person name="Mondo S."/>
            <person name="Nolan M."/>
            <person name="Ohm R."/>
            <person name="Pangilinan J."/>
            <person name="Park H.-J."/>
            <person name="Ramirez L."/>
            <person name="Alfaro M."/>
            <person name="Sun H."/>
            <person name="Tritt A."/>
            <person name="Yoshinaga Y."/>
            <person name="Zwiers L.-H."/>
            <person name="Turgeon B."/>
            <person name="Goodwin S."/>
            <person name="Spatafora J."/>
            <person name="Crous P."/>
            <person name="Grigoriev I."/>
        </authorList>
    </citation>
    <scope>NUCLEOTIDE SEQUENCE</scope>
    <source>
        <strain evidence="11">SCOH1-5</strain>
    </source>
</reference>
<dbReference type="InterPro" id="IPR011006">
    <property type="entry name" value="CheY-like_superfamily"/>
</dbReference>
<evidence type="ECO:0000259" key="9">
    <source>
        <dbReference type="PROSITE" id="PS50110"/>
    </source>
</evidence>
<dbReference type="GO" id="GO:0009927">
    <property type="term" value="F:histidine phosphotransfer kinase activity"/>
    <property type="evidence" value="ECO:0007669"/>
    <property type="project" value="TreeGrafter"/>
</dbReference>
<dbReference type="GO" id="GO:0005886">
    <property type="term" value="C:plasma membrane"/>
    <property type="evidence" value="ECO:0007669"/>
    <property type="project" value="TreeGrafter"/>
</dbReference>
<dbReference type="PROSITE" id="PS50109">
    <property type="entry name" value="HIS_KIN"/>
    <property type="match status" value="1"/>
</dbReference>
<dbReference type="CDD" id="cd17546">
    <property type="entry name" value="REC_hyHK_CKI1_RcsC-like"/>
    <property type="match status" value="1"/>
</dbReference>
<dbReference type="InterPro" id="IPR005467">
    <property type="entry name" value="His_kinase_dom"/>
</dbReference>
<feature type="region of interest" description="Disordered" evidence="7">
    <location>
        <begin position="629"/>
        <end position="726"/>
    </location>
</feature>
<dbReference type="SMART" id="SM00387">
    <property type="entry name" value="HATPase_c"/>
    <property type="match status" value="1"/>
</dbReference>
<dbReference type="Pfam" id="PF08447">
    <property type="entry name" value="PAS_3"/>
    <property type="match status" value="1"/>
</dbReference>
<dbReference type="OrthoDB" id="60033at2759"/>
<dbReference type="InterPro" id="IPR013655">
    <property type="entry name" value="PAS_fold_3"/>
</dbReference>